<evidence type="ECO:0000313" key="2">
    <source>
        <dbReference type="Proteomes" id="UP001518989"/>
    </source>
</evidence>
<dbReference type="CDD" id="cd00565">
    <property type="entry name" value="Ubl_ThiS"/>
    <property type="match status" value="1"/>
</dbReference>
<proteinExistence type="predicted"/>
<dbReference type="Pfam" id="PF02597">
    <property type="entry name" value="ThiS"/>
    <property type="match status" value="1"/>
</dbReference>
<organism evidence="1 2">
    <name type="scientific">Roseomonas haemaphysalidis</name>
    <dbReference type="NCBI Taxonomy" id="2768162"/>
    <lineage>
        <taxon>Bacteria</taxon>
        <taxon>Pseudomonadati</taxon>
        <taxon>Pseudomonadota</taxon>
        <taxon>Alphaproteobacteria</taxon>
        <taxon>Acetobacterales</taxon>
        <taxon>Roseomonadaceae</taxon>
        <taxon>Roseomonas</taxon>
    </lineage>
</organism>
<reference evidence="1 2" key="1">
    <citation type="submission" date="2020-09" db="EMBL/GenBank/DDBJ databases">
        <title>Roseomonas.</title>
        <authorList>
            <person name="Zhu W."/>
        </authorList>
    </citation>
    <scope>NUCLEOTIDE SEQUENCE [LARGE SCALE GENOMIC DNA]</scope>
    <source>
        <strain evidence="1 2">573</strain>
    </source>
</reference>
<dbReference type="RefSeq" id="WP_237180640.1">
    <property type="nucleotide sequence ID" value="NZ_JACTNG010000004.1"/>
</dbReference>
<dbReference type="InterPro" id="IPR010035">
    <property type="entry name" value="Thi_S"/>
</dbReference>
<dbReference type="NCBIfam" id="TIGR01683">
    <property type="entry name" value="thiS"/>
    <property type="match status" value="1"/>
</dbReference>
<keyword evidence="2" id="KW-1185">Reference proteome</keyword>
<dbReference type="SUPFAM" id="SSF54285">
    <property type="entry name" value="MoaD/ThiS"/>
    <property type="match status" value="1"/>
</dbReference>
<dbReference type="Gene3D" id="3.10.20.30">
    <property type="match status" value="1"/>
</dbReference>
<evidence type="ECO:0000313" key="1">
    <source>
        <dbReference type="EMBL" id="MBO1079385.1"/>
    </source>
</evidence>
<comment type="caution">
    <text evidence="1">The sequence shown here is derived from an EMBL/GenBank/DDBJ whole genome shotgun (WGS) entry which is preliminary data.</text>
</comment>
<dbReference type="InterPro" id="IPR012675">
    <property type="entry name" value="Beta-grasp_dom_sf"/>
</dbReference>
<dbReference type="PANTHER" id="PTHR34472:SF1">
    <property type="entry name" value="SULFUR CARRIER PROTEIN THIS"/>
    <property type="match status" value="1"/>
</dbReference>
<accession>A0ABS3KQZ7</accession>
<protein>
    <submittedName>
        <fullName evidence="1">Sulfur carrier protein ThiS</fullName>
    </submittedName>
</protein>
<gene>
    <name evidence="1" type="primary">thiS</name>
    <name evidence="1" type="ORF">IAI61_10100</name>
</gene>
<sequence>MISIVVNGDARIVPDHATVAALLGTLGMDSRKVAVGRNTEFVAPEAYDATPLAAGDRLDIVQRIGLV</sequence>
<dbReference type="InterPro" id="IPR016155">
    <property type="entry name" value="Mopterin_synth/thiamin_S_b"/>
</dbReference>
<dbReference type="InterPro" id="IPR003749">
    <property type="entry name" value="ThiS/MoaD-like"/>
</dbReference>
<dbReference type="Proteomes" id="UP001518989">
    <property type="component" value="Unassembled WGS sequence"/>
</dbReference>
<dbReference type="EMBL" id="JACTNG010000004">
    <property type="protein sequence ID" value="MBO1079385.1"/>
    <property type="molecule type" value="Genomic_DNA"/>
</dbReference>
<name>A0ABS3KQZ7_9PROT</name>
<dbReference type="PANTHER" id="PTHR34472">
    <property type="entry name" value="SULFUR CARRIER PROTEIN THIS"/>
    <property type="match status" value="1"/>
</dbReference>